<comment type="similarity">
    <text evidence="2 6">Belongs to the PstS family.</text>
</comment>
<feature type="chain" id="PRO_5013347590" description="Phosphate-binding protein" evidence="7">
    <location>
        <begin position="26"/>
        <end position="349"/>
    </location>
</feature>
<dbReference type="AlphaFoldDB" id="A0A223NTF1"/>
<dbReference type="SUPFAM" id="SSF53850">
    <property type="entry name" value="Periplasmic binding protein-like II"/>
    <property type="match status" value="1"/>
</dbReference>
<feature type="domain" description="PBP" evidence="8">
    <location>
        <begin position="25"/>
        <end position="298"/>
    </location>
</feature>
<dbReference type="InterPro" id="IPR024370">
    <property type="entry name" value="PBP_domain"/>
</dbReference>
<comment type="subunit">
    <text evidence="3">The complex is composed of two ATP-binding proteins (PstB), two transmembrane proteins (PstC and PstA) and a solute-binding protein (PstS).</text>
</comment>
<evidence type="ECO:0000256" key="6">
    <source>
        <dbReference type="PIRNR" id="PIRNR002756"/>
    </source>
</evidence>
<protein>
    <recommendedName>
        <fullName evidence="6">Phosphate-binding protein</fullName>
    </recommendedName>
</protein>
<keyword evidence="5 6" id="KW-0592">Phosphate transport</keyword>
<evidence type="ECO:0000313" key="10">
    <source>
        <dbReference type="Proteomes" id="UP000215002"/>
    </source>
</evidence>
<dbReference type="KEGG" id="muc:MuYL_1281"/>
<dbReference type="InterPro" id="IPR050962">
    <property type="entry name" value="Phosphate-bind_PstS"/>
</dbReference>
<keyword evidence="7" id="KW-0732">Signal</keyword>
<feature type="signal peptide" evidence="7">
    <location>
        <begin position="1"/>
        <end position="25"/>
    </location>
</feature>
<evidence type="ECO:0000259" key="8">
    <source>
        <dbReference type="Pfam" id="PF12849"/>
    </source>
</evidence>
<dbReference type="Gene3D" id="3.40.190.10">
    <property type="entry name" value="Periplasmic binding protein-like II"/>
    <property type="match status" value="2"/>
</dbReference>
<dbReference type="Pfam" id="PF12849">
    <property type="entry name" value="PBP_like_2"/>
    <property type="match status" value="1"/>
</dbReference>
<evidence type="ECO:0000256" key="2">
    <source>
        <dbReference type="ARBA" id="ARBA00008725"/>
    </source>
</evidence>
<accession>A0A223NTF1</accession>
<organism evidence="9 10">
    <name type="scientific">Mucilaginibacter xinganensis</name>
    <dbReference type="NCBI Taxonomy" id="1234841"/>
    <lineage>
        <taxon>Bacteria</taxon>
        <taxon>Pseudomonadati</taxon>
        <taxon>Bacteroidota</taxon>
        <taxon>Sphingobacteriia</taxon>
        <taxon>Sphingobacteriales</taxon>
        <taxon>Sphingobacteriaceae</taxon>
        <taxon>Mucilaginibacter</taxon>
    </lineage>
</organism>
<dbReference type="EMBL" id="CP022743">
    <property type="protein sequence ID" value="ASU33179.1"/>
    <property type="molecule type" value="Genomic_DNA"/>
</dbReference>
<keyword evidence="4 6" id="KW-0813">Transport</keyword>
<evidence type="ECO:0000313" key="9">
    <source>
        <dbReference type="EMBL" id="ASU33179.1"/>
    </source>
</evidence>
<dbReference type="PIRSF" id="PIRSF002756">
    <property type="entry name" value="PstS"/>
    <property type="match status" value="1"/>
</dbReference>
<reference evidence="9 10" key="1">
    <citation type="submission" date="2017-08" db="EMBL/GenBank/DDBJ databases">
        <title>Complete genome sequence of Mucilaginibacter sp. strain BJC16-A31.</title>
        <authorList>
            <consortium name="Henan University of Science and Technology"/>
            <person name="You X."/>
        </authorList>
    </citation>
    <scope>NUCLEOTIDE SEQUENCE [LARGE SCALE GENOMIC DNA]</scope>
    <source>
        <strain evidence="9 10">BJC16-A31</strain>
    </source>
</reference>
<dbReference type="NCBIfam" id="TIGR00975">
    <property type="entry name" value="3a0107s03"/>
    <property type="match status" value="1"/>
</dbReference>
<proteinExistence type="inferred from homology"/>
<evidence type="ECO:0000256" key="4">
    <source>
        <dbReference type="ARBA" id="ARBA00022448"/>
    </source>
</evidence>
<evidence type="ECO:0000256" key="5">
    <source>
        <dbReference type="ARBA" id="ARBA00022592"/>
    </source>
</evidence>
<evidence type="ECO:0000256" key="7">
    <source>
        <dbReference type="SAM" id="SignalP"/>
    </source>
</evidence>
<keyword evidence="10" id="KW-1185">Reference proteome</keyword>
<dbReference type="InterPro" id="IPR005673">
    <property type="entry name" value="ABC_phos-bd_PstS"/>
</dbReference>
<dbReference type="OrthoDB" id="9783488at2"/>
<dbReference type="GO" id="GO:0043190">
    <property type="term" value="C:ATP-binding cassette (ABC) transporter complex"/>
    <property type="evidence" value="ECO:0007669"/>
    <property type="project" value="InterPro"/>
</dbReference>
<dbReference type="PANTHER" id="PTHR42996:SF1">
    <property type="entry name" value="PHOSPHATE-BINDING PROTEIN PSTS"/>
    <property type="match status" value="1"/>
</dbReference>
<dbReference type="CDD" id="cd13565">
    <property type="entry name" value="PBP2_PstS"/>
    <property type="match status" value="1"/>
</dbReference>
<evidence type="ECO:0000256" key="1">
    <source>
        <dbReference type="ARBA" id="ARBA00002841"/>
    </source>
</evidence>
<evidence type="ECO:0000256" key="3">
    <source>
        <dbReference type="ARBA" id="ARBA00011529"/>
    </source>
</evidence>
<comment type="function">
    <text evidence="1">Part of the ABC transporter complex PstSACB involved in phosphate import.</text>
</comment>
<dbReference type="RefSeq" id="WP_094569673.1">
    <property type="nucleotide sequence ID" value="NZ_CP022743.1"/>
</dbReference>
<gene>
    <name evidence="9" type="ORF">MuYL_1281</name>
</gene>
<sequence length="349" mass="36718">MKVIKSLKVAAVAIAASALSLSASAQDNTLLGAGSTFVYPLFSKIFAEYATKTNVKVNYQSIGSGGGILQLTNKTVDFGGSDAPLNADQAKKIGAPVLHIPMASGAVVVTYNVPGLTTGLNLNGAVLGDIYLGKITSWNDPKIAALNKGTKLPETPIVVIHRSDGSGTSFIFTDYLTKVNADWAAKVGKASAVNWPAGLGGKGNEGVAGLVKQTPGAIGYNELAYAIQNKMAYADIANKTGKFITPTLESTTLSSNVELPANAEVSLTNTDNPKGYPITSFTWALIYKEQKYSDRSAARAKELLKLLWFNIHDGQKNCAPLNYAPLSKSAVKVAEKILKSATYDGKAIL</sequence>
<dbReference type="Proteomes" id="UP000215002">
    <property type="component" value="Chromosome"/>
</dbReference>
<name>A0A223NTF1_9SPHI</name>
<dbReference type="PANTHER" id="PTHR42996">
    <property type="entry name" value="PHOSPHATE-BINDING PROTEIN PSTS"/>
    <property type="match status" value="1"/>
</dbReference>
<dbReference type="GO" id="GO:0042301">
    <property type="term" value="F:phosphate ion binding"/>
    <property type="evidence" value="ECO:0007669"/>
    <property type="project" value="InterPro"/>
</dbReference>
<dbReference type="GO" id="GO:0035435">
    <property type="term" value="P:phosphate ion transmembrane transport"/>
    <property type="evidence" value="ECO:0007669"/>
    <property type="project" value="InterPro"/>
</dbReference>